<dbReference type="Proteomes" id="UP001430356">
    <property type="component" value="Unassembled WGS sequence"/>
</dbReference>
<protein>
    <submittedName>
        <fullName evidence="3">Uncharacterized protein</fullName>
    </submittedName>
</protein>
<comment type="caution">
    <text evidence="3">The sequence shown here is derived from an EMBL/GenBank/DDBJ whole genome shotgun (WGS) entry which is preliminary data.</text>
</comment>
<keyword evidence="2" id="KW-1133">Transmembrane helix</keyword>
<feature type="region of interest" description="Disordered" evidence="1">
    <location>
        <begin position="1"/>
        <end position="20"/>
    </location>
</feature>
<name>A0AAW0F1Y7_9TRYP</name>
<dbReference type="AlphaFoldDB" id="A0AAW0F1Y7"/>
<evidence type="ECO:0000256" key="2">
    <source>
        <dbReference type="SAM" id="Phobius"/>
    </source>
</evidence>
<dbReference type="EMBL" id="JAECZO010000001">
    <property type="protein sequence ID" value="KAK7199611.1"/>
    <property type="molecule type" value="Genomic_DNA"/>
</dbReference>
<accession>A0AAW0F1Y7</accession>
<evidence type="ECO:0000256" key="1">
    <source>
        <dbReference type="SAM" id="MobiDB-lite"/>
    </source>
</evidence>
<feature type="transmembrane region" description="Helical" evidence="2">
    <location>
        <begin position="55"/>
        <end position="78"/>
    </location>
</feature>
<organism evidence="3 4">
    <name type="scientific">Novymonas esmeraldas</name>
    <dbReference type="NCBI Taxonomy" id="1808958"/>
    <lineage>
        <taxon>Eukaryota</taxon>
        <taxon>Discoba</taxon>
        <taxon>Euglenozoa</taxon>
        <taxon>Kinetoplastea</taxon>
        <taxon>Metakinetoplastina</taxon>
        <taxon>Trypanosomatida</taxon>
        <taxon>Trypanosomatidae</taxon>
        <taxon>Novymonas</taxon>
    </lineage>
</organism>
<evidence type="ECO:0000313" key="3">
    <source>
        <dbReference type="EMBL" id="KAK7199611.1"/>
    </source>
</evidence>
<evidence type="ECO:0000313" key="4">
    <source>
        <dbReference type="Proteomes" id="UP001430356"/>
    </source>
</evidence>
<keyword evidence="2" id="KW-0812">Transmembrane</keyword>
<proteinExistence type="predicted"/>
<reference evidence="3 4" key="1">
    <citation type="journal article" date="2021" name="MBio">
        <title>A New Model Trypanosomatid, Novymonas esmeraldas: Genomic Perception of Its 'Candidatus Pandoraea novymonadis' Endosymbiont.</title>
        <authorList>
            <person name="Zakharova A."/>
            <person name="Saura A."/>
            <person name="Butenko A."/>
            <person name="Podesvova L."/>
            <person name="Warmusova S."/>
            <person name="Kostygov A.Y."/>
            <person name="Nenarokova A."/>
            <person name="Lukes J."/>
            <person name="Opperdoes F.R."/>
            <person name="Yurchenko V."/>
        </authorList>
    </citation>
    <scope>NUCLEOTIDE SEQUENCE [LARGE SCALE GENOMIC DNA]</scope>
    <source>
        <strain evidence="3 4">E262AT.01</strain>
    </source>
</reference>
<keyword evidence="2" id="KW-0472">Membrane</keyword>
<keyword evidence="4" id="KW-1185">Reference proteome</keyword>
<sequence length="305" mass="33921">MGGGADAIGVRTKHDREEEEHDRRLQEKISAANQNPFQSLADPVLAAAAHVYNTYLYSSGVMFLALAFWSAYPSVVRFRHLHVFRYRRTQLSFRRGLFATEHMPKWNKRYLQRVVVPPHPASVPAMEERGAAPSVPPPLSSALASTTTAVSVAPPAEAAVTVPGQRVEDTLFTTGELTASRTAHGSFGAGATEKSERALSRELQRINRDFFGPKERLFDRPIRDAAALDDLQTQLEAAVAAAGAVVVLKETHDSVRSIPAGWEVWWISEPEARRRRFCRFWLGGLLCGRAFQDLMEMPEMPDLIN</sequence>
<gene>
    <name evidence="3" type="ORF">NESM_000006200</name>
</gene>